<dbReference type="AlphaFoldDB" id="A0A501W5N1"/>
<organism evidence="5 6">
    <name type="scientific">Pontibacter mangrovi</name>
    <dbReference type="NCBI Taxonomy" id="2589816"/>
    <lineage>
        <taxon>Bacteria</taxon>
        <taxon>Pseudomonadati</taxon>
        <taxon>Bacteroidota</taxon>
        <taxon>Cytophagia</taxon>
        <taxon>Cytophagales</taxon>
        <taxon>Hymenobacteraceae</taxon>
        <taxon>Pontibacter</taxon>
    </lineage>
</organism>
<reference evidence="5 6" key="1">
    <citation type="submission" date="2019-06" db="EMBL/GenBank/DDBJ databases">
        <title>A novel bacterium of genus Pontibacter, isolated from marine sediment.</title>
        <authorList>
            <person name="Huang H."/>
            <person name="Mo K."/>
            <person name="Hu Y."/>
        </authorList>
    </citation>
    <scope>NUCLEOTIDE SEQUENCE [LARGE SCALE GENOMIC DNA]</scope>
    <source>
        <strain evidence="5 6">HB172049</strain>
    </source>
</reference>
<evidence type="ECO:0000259" key="4">
    <source>
        <dbReference type="SMART" id="SM00892"/>
    </source>
</evidence>
<dbReference type="InterPro" id="IPR001604">
    <property type="entry name" value="Endo_G_ENPP1-like_dom"/>
</dbReference>
<evidence type="ECO:0000313" key="5">
    <source>
        <dbReference type="EMBL" id="TPE43600.1"/>
    </source>
</evidence>
<dbReference type="GO" id="GO:0004519">
    <property type="term" value="F:endonuclease activity"/>
    <property type="evidence" value="ECO:0007669"/>
    <property type="project" value="UniProtKB-KW"/>
</dbReference>
<protein>
    <submittedName>
        <fullName evidence="5">DNA/RNA non-specific endonuclease</fullName>
    </submittedName>
</protein>
<dbReference type="PROSITE" id="PS51257">
    <property type="entry name" value="PROKAR_LIPOPROTEIN"/>
    <property type="match status" value="1"/>
</dbReference>
<dbReference type="GO" id="GO:0046872">
    <property type="term" value="F:metal ion binding"/>
    <property type="evidence" value="ECO:0007669"/>
    <property type="project" value="UniProtKB-KW"/>
</dbReference>
<dbReference type="EMBL" id="VFRQ01000006">
    <property type="protein sequence ID" value="TPE43600.1"/>
    <property type="molecule type" value="Genomic_DNA"/>
</dbReference>
<dbReference type="Proteomes" id="UP000316727">
    <property type="component" value="Unassembled WGS sequence"/>
</dbReference>
<proteinExistence type="predicted"/>
<dbReference type="SUPFAM" id="SSF54060">
    <property type="entry name" value="His-Me finger endonucleases"/>
    <property type="match status" value="1"/>
</dbReference>
<dbReference type="GO" id="GO:0016787">
    <property type="term" value="F:hydrolase activity"/>
    <property type="evidence" value="ECO:0007669"/>
    <property type="project" value="InterPro"/>
</dbReference>
<keyword evidence="2" id="KW-0479">Metal-binding</keyword>
<evidence type="ECO:0000259" key="3">
    <source>
        <dbReference type="SMART" id="SM00477"/>
    </source>
</evidence>
<evidence type="ECO:0000256" key="1">
    <source>
        <dbReference type="PIRSR" id="PIRSR640255-1"/>
    </source>
</evidence>
<dbReference type="PANTHER" id="PTHR13966">
    <property type="entry name" value="ENDONUCLEASE RELATED"/>
    <property type="match status" value="1"/>
</dbReference>
<dbReference type="InterPro" id="IPR040255">
    <property type="entry name" value="Non-specific_endonuclease"/>
</dbReference>
<gene>
    <name evidence="5" type="ORF">FJM65_12655</name>
</gene>
<keyword evidence="5" id="KW-0255">Endonuclease</keyword>
<dbReference type="InterPro" id="IPR044925">
    <property type="entry name" value="His-Me_finger_sf"/>
</dbReference>
<dbReference type="SMART" id="SM00892">
    <property type="entry name" value="Endonuclease_NS"/>
    <property type="match status" value="1"/>
</dbReference>
<dbReference type="Pfam" id="PF01223">
    <property type="entry name" value="Endonuclease_NS"/>
    <property type="match status" value="1"/>
</dbReference>
<dbReference type="CDD" id="cd00091">
    <property type="entry name" value="NUC"/>
    <property type="match status" value="1"/>
</dbReference>
<sequence length="283" mass="31218">MRNRLYFVLAAFLVLAGCKETEVTPEQPVYTPVSEHVALGNPSNATAEVSDFNNFLMVKPQYVLSYSRDRGTPNWVSWHLSSTWTGSAPRQDDFRADMALPADWYRVSASSYTGSGFDRGHNIPSADRTRTMEDNSATFLMTNMIPQAPNNNRNTWANLEDYTRDLIDDGMEAYVIMGSYGIGGVGSNGAVNTIDNGRVTVPKNIWKVIVVLPEGDNDINRISTSTRVIAVNTPNVNSIDSDWGTYRTSVDAIEQATGYDLLSALPDEIENSLESKVDTGPTR</sequence>
<evidence type="ECO:0000313" key="6">
    <source>
        <dbReference type="Proteomes" id="UP000316727"/>
    </source>
</evidence>
<keyword evidence="5" id="KW-0378">Hydrolase</keyword>
<feature type="active site" description="Proton acceptor" evidence="1">
    <location>
        <position position="121"/>
    </location>
</feature>
<dbReference type="GO" id="GO:0003676">
    <property type="term" value="F:nucleic acid binding"/>
    <property type="evidence" value="ECO:0007669"/>
    <property type="project" value="InterPro"/>
</dbReference>
<dbReference type="InterPro" id="IPR044929">
    <property type="entry name" value="DNA/RNA_non-sp_Endonuclease_sf"/>
</dbReference>
<evidence type="ECO:0000256" key="2">
    <source>
        <dbReference type="PIRSR" id="PIRSR640255-2"/>
    </source>
</evidence>
<feature type="binding site" evidence="2">
    <location>
        <position position="152"/>
    </location>
    <ligand>
        <name>Mg(2+)</name>
        <dbReference type="ChEBI" id="CHEBI:18420"/>
        <note>catalytic</note>
    </ligand>
</feature>
<dbReference type="InterPro" id="IPR020821">
    <property type="entry name" value="ENPP1-3/EXOG-like_nuc-like"/>
</dbReference>
<dbReference type="SMART" id="SM00477">
    <property type="entry name" value="NUC"/>
    <property type="match status" value="1"/>
</dbReference>
<keyword evidence="5" id="KW-0540">Nuclease</keyword>
<name>A0A501W5N1_9BACT</name>
<dbReference type="Gene3D" id="3.40.570.10">
    <property type="entry name" value="Extracellular Endonuclease, subunit A"/>
    <property type="match status" value="1"/>
</dbReference>
<feature type="domain" description="DNA/RNA non-specific endonuclease/pyrophosphatase/phosphodiesterase" evidence="4">
    <location>
        <begin position="58"/>
        <end position="268"/>
    </location>
</feature>
<comment type="caution">
    <text evidence="5">The sequence shown here is derived from an EMBL/GenBank/DDBJ whole genome shotgun (WGS) entry which is preliminary data.</text>
</comment>
<dbReference type="PANTHER" id="PTHR13966:SF5">
    <property type="entry name" value="ENDONUCLEASE G, MITOCHONDRIAL"/>
    <property type="match status" value="1"/>
</dbReference>
<keyword evidence="6" id="KW-1185">Reference proteome</keyword>
<dbReference type="OrthoDB" id="9811262at2"/>
<feature type="domain" description="ENPP1-3/EXOG-like endonuclease/phosphodiesterase" evidence="3">
    <location>
        <begin position="59"/>
        <end position="268"/>
    </location>
</feature>
<accession>A0A501W5N1</accession>